<protein>
    <submittedName>
        <fullName evidence="1">CLUMA_CG015636, isoform A</fullName>
    </submittedName>
</protein>
<organism evidence="1 2">
    <name type="scientific">Clunio marinus</name>
    <dbReference type="NCBI Taxonomy" id="568069"/>
    <lineage>
        <taxon>Eukaryota</taxon>
        <taxon>Metazoa</taxon>
        <taxon>Ecdysozoa</taxon>
        <taxon>Arthropoda</taxon>
        <taxon>Hexapoda</taxon>
        <taxon>Insecta</taxon>
        <taxon>Pterygota</taxon>
        <taxon>Neoptera</taxon>
        <taxon>Endopterygota</taxon>
        <taxon>Diptera</taxon>
        <taxon>Nematocera</taxon>
        <taxon>Chironomoidea</taxon>
        <taxon>Chironomidae</taxon>
        <taxon>Clunio</taxon>
    </lineage>
</organism>
<dbReference type="EMBL" id="CVRI01000057">
    <property type="protein sequence ID" value="CRL02348.1"/>
    <property type="molecule type" value="Genomic_DNA"/>
</dbReference>
<keyword evidence="2" id="KW-1185">Reference proteome</keyword>
<dbReference type="AlphaFoldDB" id="A0A1J1IS18"/>
<dbReference type="Proteomes" id="UP000183832">
    <property type="component" value="Unassembled WGS sequence"/>
</dbReference>
<name>A0A1J1IS18_9DIPT</name>
<evidence type="ECO:0000313" key="1">
    <source>
        <dbReference type="EMBL" id="CRL02348.1"/>
    </source>
</evidence>
<proteinExistence type="predicted"/>
<accession>A0A1J1IS18</accession>
<gene>
    <name evidence="1" type="ORF">CLUMA_CG015636</name>
</gene>
<evidence type="ECO:0000313" key="2">
    <source>
        <dbReference type="Proteomes" id="UP000183832"/>
    </source>
</evidence>
<sequence length="92" mass="10567">MKENGRETLNKGNEEKNVLIEKFLFSNCKTISFETLFKNILLKFSQIVLLTLNINKSFACQNIIEPNHLPNCIVKITINITDMPCRQLIIIG</sequence>
<reference evidence="1 2" key="1">
    <citation type="submission" date="2015-04" db="EMBL/GenBank/DDBJ databases">
        <authorList>
            <person name="Syromyatnikov M.Y."/>
            <person name="Popov V.N."/>
        </authorList>
    </citation>
    <scope>NUCLEOTIDE SEQUENCE [LARGE SCALE GENOMIC DNA]</scope>
</reference>